<proteinExistence type="predicted"/>
<accession>A0A151UBP1</accession>
<organism evidence="1 2">
    <name type="scientific">Cajanus cajan</name>
    <name type="common">Pigeon pea</name>
    <name type="synonym">Cajanus indicus</name>
    <dbReference type="NCBI Taxonomy" id="3821"/>
    <lineage>
        <taxon>Eukaryota</taxon>
        <taxon>Viridiplantae</taxon>
        <taxon>Streptophyta</taxon>
        <taxon>Embryophyta</taxon>
        <taxon>Tracheophyta</taxon>
        <taxon>Spermatophyta</taxon>
        <taxon>Magnoliopsida</taxon>
        <taxon>eudicotyledons</taxon>
        <taxon>Gunneridae</taxon>
        <taxon>Pentapetalae</taxon>
        <taxon>rosids</taxon>
        <taxon>fabids</taxon>
        <taxon>Fabales</taxon>
        <taxon>Fabaceae</taxon>
        <taxon>Papilionoideae</taxon>
        <taxon>50 kb inversion clade</taxon>
        <taxon>NPAAA clade</taxon>
        <taxon>indigoferoid/millettioid clade</taxon>
        <taxon>Phaseoleae</taxon>
        <taxon>Cajanus</taxon>
    </lineage>
</organism>
<dbReference type="AlphaFoldDB" id="A0A151UBP1"/>
<evidence type="ECO:0000313" key="1">
    <source>
        <dbReference type="EMBL" id="KYP76621.1"/>
    </source>
</evidence>
<protein>
    <recommendedName>
        <fullName evidence="3">Retrotransposon gag domain-containing protein</fullName>
    </recommendedName>
</protein>
<gene>
    <name evidence="1" type="ORF">KK1_020872</name>
</gene>
<keyword evidence="2" id="KW-1185">Reference proteome</keyword>
<name>A0A151UBP1_CAJCA</name>
<reference evidence="1 2" key="1">
    <citation type="journal article" date="2012" name="Nat. Biotechnol.">
        <title>Draft genome sequence of pigeonpea (Cajanus cajan), an orphan legume crop of resource-poor farmers.</title>
        <authorList>
            <person name="Varshney R.K."/>
            <person name="Chen W."/>
            <person name="Li Y."/>
            <person name="Bharti A.K."/>
            <person name="Saxena R.K."/>
            <person name="Schlueter J.A."/>
            <person name="Donoghue M.T."/>
            <person name="Azam S."/>
            <person name="Fan G."/>
            <person name="Whaley A.M."/>
            <person name="Farmer A.D."/>
            <person name="Sheridan J."/>
            <person name="Iwata A."/>
            <person name="Tuteja R."/>
            <person name="Penmetsa R.V."/>
            <person name="Wu W."/>
            <person name="Upadhyaya H.D."/>
            <person name="Yang S.P."/>
            <person name="Shah T."/>
            <person name="Saxena K.B."/>
            <person name="Michael T."/>
            <person name="McCombie W.R."/>
            <person name="Yang B."/>
            <person name="Zhang G."/>
            <person name="Yang H."/>
            <person name="Wang J."/>
            <person name="Spillane C."/>
            <person name="Cook D.R."/>
            <person name="May G.D."/>
            <person name="Xu X."/>
            <person name="Jackson S.A."/>
        </authorList>
    </citation>
    <scope>NUCLEOTIDE SEQUENCE [LARGE SCALE GENOMIC DNA]</scope>
    <source>
        <strain evidence="2">cv. Asha</strain>
    </source>
</reference>
<evidence type="ECO:0008006" key="3">
    <source>
        <dbReference type="Google" id="ProtNLM"/>
    </source>
</evidence>
<dbReference type="EMBL" id="CM003603">
    <property type="protein sequence ID" value="KYP76621.1"/>
    <property type="molecule type" value="Genomic_DNA"/>
</dbReference>
<sequence>MEKIFSVLGSSKERKLAYAVYMLTGEAEYWWRGTKQMLESRGVPVDWDCFRRVFLEKYFLDSF</sequence>
<dbReference type="Gramene" id="C.cajan_20268.t">
    <property type="protein sequence ID" value="C.cajan_20268.t.cds1"/>
    <property type="gene ID" value="C.cajan_20268"/>
</dbReference>
<dbReference type="Proteomes" id="UP000075243">
    <property type="component" value="Chromosome 1"/>
</dbReference>
<evidence type="ECO:0000313" key="2">
    <source>
        <dbReference type="Proteomes" id="UP000075243"/>
    </source>
</evidence>